<evidence type="ECO:0000256" key="2">
    <source>
        <dbReference type="ARBA" id="ARBA00022679"/>
    </source>
</evidence>
<feature type="compositionally biased region" description="Basic and acidic residues" evidence="7">
    <location>
        <begin position="76"/>
        <end position="88"/>
    </location>
</feature>
<feature type="domain" description="Protein kinase" evidence="8">
    <location>
        <begin position="287"/>
        <end position="562"/>
    </location>
</feature>
<keyword evidence="3 6" id="KW-0547">Nucleotide-binding</keyword>
<feature type="region of interest" description="Disordered" evidence="7">
    <location>
        <begin position="160"/>
        <end position="197"/>
    </location>
</feature>
<keyword evidence="1" id="KW-0723">Serine/threonine-protein kinase</keyword>
<dbReference type="GO" id="GO:0033316">
    <property type="term" value="P:meiotic spindle assembly checkpoint signaling"/>
    <property type="evidence" value="ECO:0007669"/>
    <property type="project" value="TreeGrafter"/>
</dbReference>
<dbReference type="GO" id="GO:0007059">
    <property type="term" value="P:chromosome segregation"/>
    <property type="evidence" value="ECO:0007669"/>
    <property type="project" value="TreeGrafter"/>
</dbReference>
<keyword evidence="10" id="KW-1185">Reference proteome</keyword>
<dbReference type="PROSITE" id="PS00107">
    <property type="entry name" value="PROTEIN_KINASE_ATP"/>
    <property type="match status" value="1"/>
</dbReference>
<accession>A0AAV1LZ78</accession>
<evidence type="ECO:0000256" key="5">
    <source>
        <dbReference type="ARBA" id="ARBA00022840"/>
    </source>
</evidence>
<proteinExistence type="predicted"/>
<dbReference type="GO" id="GO:0004674">
    <property type="term" value="F:protein serine/threonine kinase activity"/>
    <property type="evidence" value="ECO:0007669"/>
    <property type="project" value="UniProtKB-KW"/>
</dbReference>
<name>A0AAV1LZ78_9NEOP</name>
<dbReference type="GO" id="GO:0007094">
    <property type="term" value="P:mitotic spindle assembly checkpoint signaling"/>
    <property type="evidence" value="ECO:0007669"/>
    <property type="project" value="TreeGrafter"/>
</dbReference>
<dbReference type="GO" id="GO:0004712">
    <property type="term" value="F:protein serine/threonine/tyrosine kinase activity"/>
    <property type="evidence" value="ECO:0007669"/>
    <property type="project" value="TreeGrafter"/>
</dbReference>
<dbReference type="GO" id="GO:0034501">
    <property type="term" value="P:protein localization to kinetochore"/>
    <property type="evidence" value="ECO:0007669"/>
    <property type="project" value="TreeGrafter"/>
</dbReference>
<dbReference type="InterPro" id="IPR011009">
    <property type="entry name" value="Kinase-like_dom_sf"/>
</dbReference>
<dbReference type="EMBL" id="CAVLGL010000115">
    <property type="protein sequence ID" value="CAK1599334.1"/>
    <property type="molecule type" value="Genomic_DNA"/>
</dbReference>
<organism evidence="9 10">
    <name type="scientific">Parnassius mnemosyne</name>
    <name type="common">clouded apollo</name>
    <dbReference type="NCBI Taxonomy" id="213953"/>
    <lineage>
        <taxon>Eukaryota</taxon>
        <taxon>Metazoa</taxon>
        <taxon>Ecdysozoa</taxon>
        <taxon>Arthropoda</taxon>
        <taxon>Hexapoda</taxon>
        <taxon>Insecta</taxon>
        <taxon>Pterygota</taxon>
        <taxon>Neoptera</taxon>
        <taxon>Endopterygota</taxon>
        <taxon>Lepidoptera</taxon>
        <taxon>Glossata</taxon>
        <taxon>Ditrysia</taxon>
        <taxon>Papilionoidea</taxon>
        <taxon>Papilionidae</taxon>
        <taxon>Parnassiinae</taxon>
        <taxon>Parnassini</taxon>
        <taxon>Parnassius</taxon>
        <taxon>Driopa</taxon>
    </lineage>
</organism>
<dbReference type="GO" id="GO:0000776">
    <property type="term" value="C:kinetochore"/>
    <property type="evidence" value="ECO:0007669"/>
    <property type="project" value="TreeGrafter"/>
</dbReference>
<dbReference type="PROSITE" id="PS50011">
    <property type="entry name" value="PROTEIN_KINASE_DOM"/>
    <property type="match status" value="1"/>
</dbReference>
<dbReference type="SMART" id="SM00220">
    <property type="entry name" value="S_TKc"/>
    <property type="match status" value="1"/>
</dbReference>
<keyword evidence="2" id="KW-0808">Transferase</keyword>
<keyword evidence="4" id="KW-0418">Kinase</keyword>
<evidence type="ECO:0000313" key="10">
    <source>
        <dbReference type="Proteomes" id="UP001314205"/>
    </source>
</evidence>
<dbReference type="InterPro" id="IPR000719">
    <property type="entry name" value="Prot_kinase_dom"/>
</dbReference>
<evidence type="ECO:0000259" key="8">
    <source>
        <dbReference type="PROSITE" id="PS50011"/>
    </source>
</evidence>
<dbReference type="Gene3D" id="1.10.510.10">
    <property type="entry name" value="Transferase(Phosphotransferase) domain 1"/>
    <property type="match status" value="1"/>
</dbReference>
<dbReference type="PANTHER" id="PTHR22974">
    <property type="entry name" value="MIXED LINEAGE PROTEIN KINASE"/>
    <property type="match status" value="1"/>
</dbReference>
<dbReference type="PANTHER" id="PTHR22974:SF21">
    <property type="entry name" value="DUAL SPECIFICITY PROTEIN KINASE TTK"/>
    <property type="match status" value="1"/>
</dbReference>
<dbReference type="Proteomes" id="UP001314205">
    <property type="component" value="Unassembled WGS sequence"/>
</dbReference>
<dbReference type="PROSITE" id="PS00108">
    <property type="entry name" value="PROTEIN_KINASE_ST"/>
    <property type="match status" value="1"/>
</dbReference>
<dbReference type="AlphaFoldDB" id="A0AAV1LZ78"/>
<dbReference type="Gene3D" id="3.30.200.20">
    <property type="entry name" value="Phosphorylase Kinase, domain 1"/>
    <property type="match status" value="1"/>
</dbReference>
<evidence type="ECO:0000256" key="7">
    <source>
        <dbReference type="SAM" id="MobiDB-lite"/>
    </source>
</evidence>
<reference evidence="9 10" key="1">
    <citation type="submission" date="2023-11" db="EMBL/GenBank/DDBJ databases">
        <authorList>
            <person name="Hedman E."/>
            <person name="Englund M."/>
            <person name="Stromberg M."/>
            <person name="Nyberg Akerstrom W."/>
            <person name="Nylinder S."/>
            <person name="Jareborg N."/>
            <person name="Kallberg Y."/>
            <person name="Kronander E."/>
        </authorList>
    </citation>
    <scope>NUCLEOTIDE SEQUENCE [LARGE SCALE GENOMIC DNA]</scope>
</reference>
<dbReference type="SUPFAM" id="SSF56112">
    <property type="entry name" value="Protein kinase-like (PK-like)"/>
    <property type="match status" value="1"/>
</dbReference>
<dbReference type="GO" id="GO:0005524">
    <property type="term" value="F:ATP binding"/>
    <property type="evidence" value="ECO:0007669"/>
    <property type="project" value="UniProtKB-UniRule"/>
</dbReference>
<feature type="binding site" evidence="6">
    <location>
        <position position="316"/>
    </location>
    <ligand>
        <name>ATP</name>
        <dbReference type="ChEBI" id="CHEBI:30616"/>
    </ligand>
</feature>
<evidence type="ECO:0000256" key="4">
    <source>
        <dbReference type="ARBA" id="ARBA00022777"/>
    </source>
</evidence>
<dbReference type="FunFam" id="3.30.200.20:FF:000131">
    <property type="entry name" value="Dual specificity protein kinase TTK"/>
    <property type="match status" value="1"/>
</dbReference>
<dbReference type="InterPro" id="IPR008271">
    <property type="entry name" value="Ser/Thr_kinase_AS"/>
</dbReference>
<evidence type="ECO:0000256" key="6">
    <source>
        <dbReference type="PROSITE-ProRule" id="PRU10141"/>
    </source>
</evidence>
<evidence type="ECO:0000256" key="3">
    <source>
        <dbReference type="ARBA" id="ARBA00022741"/>
    </source>
</evidence>
<dbReference type="GO" id="GO:0005634">
    <property type="term" value="C:nucleus"/>
    <property type="evidence" value="ECO:0007669"/>
    <property type="project" value="TreeGrafter"/>
</dbReference>
<sequence>MSANKESTSNSIKFTPMPMSALLASLMPLQTQPDTPDSSFSSHNSDSDDSACETVAKKSPIQSKITKHSTPLLKSHSKETKNVTSDKKIHCDNKENFDENWSSRTYPSKENRSIQSANKNTKFNPFINSDVKKRSVLSLHDNNVNNIISQESNIGSAIKKTPEVSKPPNHKTKSATPKIKSGIRKFTPGSSRMSQKKAHLQNVVQNRDKVRCELFGQSQTKENPIKPEQMAPPLSAPQSTPIPIPATPVNRKQIPAPCVATPSYPQGVIGNGTKILFKTTSIKDKKYMYIKKLGTGGSSEVYKVLEVGTSKEYAVKCVYLATDQELAQGYINEVRLLRELQNSDRVIRLYDYEYDRTNQVLRMVLEVGEADLSSFLRGRGAGLPPALVLHYWEEMLLAVLYIHEHGVIHADLKPANFLLVCGQLKLIDFGIASAISADATSVVRSQAAGTYSYISPEALMGGAGGYGRADEASTPPIKISFRSDVWSLGCILYSMVYGRTPFGHIPNLAKLAAILDPNHRIDYPPVDHLPPSLIGSLKWCLTYNARARPSVRELLSVRHLQPPRAPLPQTLVEKVRPHLTPEEIRLLQRAQV</sequence>
<gene>
    <name evidence="9" type="ORF">PARMNEM_LOCUS18225</name>
</gene>
<comment type="caution">
    <text evidence="9">The sequence shown here is derived from an EMBL/GenBank/DDBJ whole genome shotgun (WGS) entry which is preliminary data.</text>
</comment>
<keyword evidence="5 6" id="KW-0067">ATP-binding</keyword>
<dbReference type="InterPro" id="IPR017441">
    <property type="entry name" value="Protein_kinase_ATP_BS"/>
</dbReference>
<evidence type="ECO:0000313" key="9">
    <source>
        <dbReference type="EMBL" id="CAK1599334.1"/>
    </source>
</evidence>
<feature type="region of interest" description="Disordered" evidence="7">
    <location>
        <begin position="23"/>
        <end position="88"/>
    </location>
</feature>
<dbReference type="Pfam" id="PF00069">
    <property type="entry name" value="Pkinase"/>
    <property type="match status" value="1"/>
</dbReference>
<evidence type="ECO:0000256" key="1">
    <source>
        <dbReference type="ARBA" id="ARBA00022527"/>
    </source>
</evidence>
<protein>
    <recommendedName>
        <fullName evidence="8">Protein kinase domain-containing protein</fullName>
    </recommendedName>
</protein>